<name>A0A5B7SWR2_9FLAO</name>
<dbReference type="AlphaFoldDB" id="A0A5B7SWR2"/>
<evidence type="ECO:0000313" key="2">
    <source>
        <dbReference type="EMBL" id="QCX01154.1"/>
    </source>
</evidence>
<proteinExistence type="inferred from homology"/>
<dbReference type="InterPro" id="IPR050259">
    <property type="entry name" value="SDR"/>
</dbReference>
<dbReference type="KEGG" id="asag:FGM00_13920"/>
<dbReference type="PRINTS" id="PR00081">
    <property type="entry name" value="GDHRDH"/>
</dbReference>
<comment type="similarity">
    <text evidence="1">Belongs to the short-chain dehydrogenases/reductases (SDR) family.</text>
</comment>
<evidence type="ECO:0000313" key="3">
    <source>
        <dbReference type="Proteomes" id="UP000310017"/>
    </source>
</evidence>
<reference evidence="2 3" key="1">
    <citation type="submission" date="2019-05" db="EMBL/GenBank/DDBJ databases">
        <title>Genome sequencing of F202Z8.</title>
        <authorList>
            <person name="Kwon Y.M."/>
        </authorList>
    </citation>
    <scope>NUCLEOTIDE SEQUENCE [LARGE SCALE GENOMIC DNA]</scope>
    <source>
        <strain evidence="2 3">F202Z8</strain>
    </source>
</reference>
<dbReference type="InterPro" id="IPR002347">
    <property type="entry name" value="SDR_fam"/>
</dbReference>
<dbReference type="InterPro" id="IPR036291">
    <property type="entry name" value="NAD(P)-bd_dom_sf"/>
</dbReference>
<dbReference type="RefSeq" id="WP_138853493.1">
    <property type="nucleotide sequence ID" value="NZ_CP040710.1"/>
</dbReference>
<organism evidence="2 3">
    <name type="scientific">Aggregatimonas sangjinii</name>
    <dbReference type="NCBI Taxonomy" id="2583587"/>
    <lineage>
        <taxon>Bacteria</taxon>
        <taxon>Pseudomonadati</taxon>
        <taxon>Bacteroidota</taxon>
        <taxon>Flavobacteriia</taxon>
        <taxon>Flavobacteriales</taxon>
        <taxon>Flavobacteriaceae</taxon>
        <taxon>Aggregatimonas</taxon>
    </lineage>
</organism>
<dbReference type="EMBL" id="CP040710">
    <property type="protein sequence ID" value="QCX01154.1"/>
    <property type="molecule type" value="Genomic_DNA"/>
</dbReference>
<sequence>MDLQLENKLFLVGGATSGLGRAIAEQLVAEGANVLAVARTESKLQELQQLSNGIEIIAGDLSQPEVLNAILTKIGNRVLTGAVINSGGPPAMPVMDTKLSDWDAAYKTVVRWKIGLTQALLPKMMEHSYGRLLFIESVSTKQPVENLVLSNAMRLAITGYVKTLSQEIGASGVTLNILGPGYHATQRMENLFAKNSELKGIPEAEIRKSFSAQTAVKAIGKPANFASLAVWMLSPYSGYITGQTITVDGGLVKGTMG</sequence>
<dbReference type="PANTHER" id="PTHR42879:SF6">
    <property type="entry name" value="NADPH-DEPENDENT REDUCTASE BACG"/>
    <property type="match status" value="1"/>
</dbReference>
<dbReference type="PANTHER" id="PTHR42879">
    <property type="entry name" value="3-OXOACYL-(ACYL-CARRIER-PROTEIN) REDUCTASE"/>
    <property type="match status" value="1"/>
</dbReference>
<accession>A0A5B7SWR2</accession>
<dbReference type="Gene3D" id="3.40.50.720">
    <property type="entry name" value="NAD(P)-binding Rossmann-like Domain"/>
    <property type="match status" value="1"/>
</dbReference>
<protein>
    <submittedName>
        <fullName evidence="2">SDR family oxidoreductase</fullName>
    </submittedName>
</protein>
<dbReference type="SUPFAM" id="SSF51735">
    <property type="entry name" value="NAD(P)-binding Rossmann-fold domains"/>
    <property type="match status" value="1"/>
</dbReference>
<gene>
    <name evidence="2" type="ORF">FGM00_13920</name>
</gene>
<dbReference type="Proteomes" id="UP000310017">
    <property type="component" value="Chromosome"/>
</dbReference>
<dbReference type="Pfam" id="PF13561">
    <property type="entry name" value="adh_short_C2"/>
    <property type="match status" value="1"/>
</dbReference>
<evidence type="ECO:0000256" key="1">
    <source>
        <dbReference type="ARBA" id="ARBA00006484"/>
    </source>
</evidence>
<keyword evidence="3" id="KW-1185">Reference proteome</keyword>
<dbReference type="OrthoDB" id="9804774at2"/>